<reference evidence="2" key="1">
    <citation type="submission" date="2023-07" db="EMBL/GenBank/DDBJ databases">
        <title>Genomic Encyclopedia of Type Strains, Phase IV (KMG-IV): sequencing the most valuable type-strain genomes for metagenomic binning, comparative biology and taxonomic classification.</title>
        <authorList>
            <person name="Goeker M."/>
        </authorList>
    </citation>
    <scope>NUCLEOTIDE SEQUENCE</scope>
    <source>
        <strain evidence="2">DSM 26174</strain>
    </source>
</reference>
<proteinExistence type="predicted"/>
<organism evidence="2 3">
    <name type="scientific">Aureibacter tunicatorum</name>
    <dbReference type="NCBI Taxonomy" id="866807"/>
    <lineage>
        <taxon>Bacteria</taxon>
        <taxon>Pseudomonadati</taxon>
        <taxon>Bacteroidota</taxon>
        <taxon>Cytophagia</taxon>
        <taxon>Cytophagales</taxon>
        <taxon>Persicobacteraceae</taxon>
        <taxon>Aureibacter</taxon>
    </lineage>
</organism>
<dbReference type="InterPro" id="IPR045361">
    <property type="entry name" value="CIS_tube_prot_N"/>
</dbReference>
<dbReference type="PROSITE" id="PS51782">
    <property type="entry name" value="LYSM"/>
    <property type="match status" value="1"/>
</dbReference>
<accession>A0AAE3XTE0</accession>
<dbReference type="InterPro" id="IPR018392">
    <property type="entry name" value="LysM"/>
</dbReference>
<feature type="domain" description="LysM" evidence="1">
    <location>
        <begin position="176"/>
        <end position="223"/>
    </location>
</feature>
<dbReference type="Pfam" id="PF19266">
    <property type="entry name" value="CIS_tube"/>
    <property type="match status" value="1"/>
</dbReference>
<name>A0AAE3XTE0_9BACT</name>
<evidence type="ECO:0000259" key="1">
    <source>
        <dbReference type="PROSITE" id="PS51782"/>
    </source>
</evidence>
<evidence type="ECO:0000313" key="2">
    <source>
        <dbReference type="EMBL" id="MDR6241664.1"/>
    </source>
</evidence>
<evidence type="ECO:0000313" key="3">
    <source>
        <dbReference type="Proteomes" id="UP001185092"/>
    </source>
</evidence>
<comment type="caution">
    <text evidence="2">The sequence shown here is derived from an EMBL/GenBank/DDBJ whole genome shotgun (WGS) entry which is preliminary data.</text>
</comment>
<dbReference type="RefSeq" id="WP_309942627.1">
    <property type="nucleotide sequence ID" value="NZ_AP025308.1"/>
</dbReference>
<sequence length="228" mass="25301">MASSGQSATKLEKLTIEAYDNPQFSGTTDKKYELQINPKEIHHSYEQLGQQPALLATGKVITDVKPNEYAERMSFEFIVDATGVVEGCDDVYTDIQNLTMLTAEVNGQIHTPNYLKIRWGKKLNFTGTLAQMKISYMTFAPDGSPVRAKVVMGLNGFVDAAKKASNDNNSSPDLTHIIEVKDGDQLPVLCRQIYGSSKYYLAVAKLNKLSSIFDMQPGQRLIFPPLDK</sequence>
<dbReference type="AlphaFoldDB" id="A0AAE3XTE0"/>
<dbReference type="EMBL" id="JAVDQD010000010">
    <property type="protein sequence ID" value="MDR6241664.1"/>
    <property type="molecule type" value="Genomic_DNA"/>
</dbReference>
<keyword evidence="3" id="KW-1185">Reference proteome</keyword>
<gene>
    <name evidence="2" type="ORF">HNQ88_004751</name>
</gene>
<dbReference type="Proteomes" id="UP001185092">
    <property type="component" value="Unassembled WGS sequence"/>
</dbReference>
<protein>
    <recommendedName>
        <fullName evidence="1">LysM domain-containing protein</fullName>
    </recommendedName>
</protein>